<dbReference type="EMBL" id="CBTN010000032">
    <property type="protein sequence ID" value="CDH55796.1"/>
    <property type="molecule type" value="Genomic_DNA"/>
</dbReference>
<comment type="caution">
    <text evidence="1">The sequence shown here is derived from an EMBL/GenBank/DDBJ whole genome shotgun (WGS) entry which is preliminary data.</text>
</comment>
<dbReference type="Proteomes" id="UP000027586">
    <property type="component" value="Unassembled WGS sequence"/>
</dbReference>
<proteinExistence type="predicted"/>
<reference evidence="1" key="1">
    <citation type="submission" date="2013-08" db="EMBL/GenBank/DDBJ databases">
        <title>Gene expansion shapes genome architecture in the human pathogen Lichtheimia corymbifera: an evolutionary genomics analysis in the ancient terrestrial Mucorales (Mucoromycotina).</title>
        <authorList>
            <person name="Schwartze V.U."/>
            <person name="Winter S."/>
            <person name="Shelest E."/>
            <person name="Marcet-Houben M."/>
            <person name="Horn F."/>
            <person name="Wehner S."/>
            <person name="Hoffmann K."/>
            <person name="Riege K."/>
            <person name="Sammeth M."/>
            <person name="Nowrousian M."/>
            <person name="Valiante V."/>
            <person name="Linde J."/>
            <person name="Jacobsen I.D."/>
            <person name="Marz M."/>
            <person name="Brakhage A.A."/>
            <person name="Gabaldon T."/>
            <person name="Bocker S."/>
            <person name="Voigt K."/>
        </authorList>
    </citation>
    <scope>NUCLEOTIDE SEQUENCE [LARGE SCALE GENOMIC DNA]</scope>
    <source>
        <strain evidence="1">FSU 9682</strain>
    </source>
</reference>
<protein>
    <submittedName>
        <fullName evidence="1">Uncharacterized protein</fullName>
    </submittedName>
</protein>
<evidence type="ECO:0000313" key="2">
    <source>
        <dbReference type="Proteomes" id="UP000027586"/>
    </source>
</evidence>
<dbReference type="VEuPathDB" id="FungiDB:LCOR_06907.1"/>
<organism evidence="1 2">
    <name type="scientific">Lichtheimia corymbifera JMRC:FSU:9682</name>
    <dbReference type="NCBI Taxonomy" id="1263082"/>
    <lineage>
        <taxon>Eukaryota</taxon>
        <taxon>Fungi</taxon>
        <taxon>Fungi incertae sedis</taxon>
        <taxon>Mucoromycota</taxon>
        <taxon>Mucoromycotina</taxon>
        <taxon>Mucoromycetes</taxon>
        <taxon>Mucorales</taxon>
        <taxon>Lichtheimiaceae</taxon>
        <taxon>Lichtheimia</taxon>
    </lineage>
</organism>
<sequence>MSCVAQRSPSASSALSGSTYLTISKDHLSYSIMLTEYVKHKGACISKLYNETWGPQSNKVARRAEAHLGCKFHDQPRHSQIHPMSPPAKVDRVDLLNFFSTRLVVTLGESGIAHDKHETWAVYDFDPDEQVCSIKGPVLHWKILSYRCLHVLTML</sequence>
<gene>
    <name evidence="1" type="ORF">LCOR_06907.1</name>
</gene>
<name>A0A068S3H4_9FUNG</name>
<accession>A0A068S3H4</accession>
<evidence type="ECO:0000313" key="1">
    <source>
        <dbReference type="EMBL" id="CDH55796.1"/>
    </source>
</evidence>
<keyword evidence="2" id="KW-1185">Reference proteome</keyword>
<dbReference type="AlphaFoldDB" id="A0A068S3H4"/>